<dbReference type="Pfam" id="PF00059">
    <property type="entry name" value="Lectin_C"/>
    <property type="match status" value="1"/>
</dbReference>
<accession>A0A8W8NDV4</accession>
<dbReference type="Proteomes" id="UP000005408">
    <property type="component" value="Unassembled WGS sequence"/>
</dbReference>
<organism evidence="5 6">
    <name type="scientific">Magallana gigas</name>
    <name type="common">Pacific oyster</name>
    <name type="synonym">Crassostrea gigas</name>
    <dbReference type="NCBI Taxonomy" id="29159"/>
    <lineage>
        <taxon>Eukaryota</taxon>
        <taxon>Metazoa</taxon>
        <taxon>Spiralia</taxon>
        <taxon>Lophotrochozoa</taxon>
        <taxon>Mollusca</taxon>
        <taxon>Bivalvia</taxon>
        <taxon>Autobranchia</taxon>
        <taxon>Pteriomorphia</taxon>
        <taxon>Ostreida</taxon>
        <taxon>Ostreoidea</taxon>
        <taxon>Ostreidae</taxon>
        <taxon>Magallana</taxon>
    </lineage>
</organism>
<feature type="disulfide bond" evidence="2">
    <location>
        <begin position="165"/>
        <end position="175"/>
    </location>
</feature>
<dbReference type="Gene3D" id="3.10.100.10">
    <property type="entry name" value="Mannose-Binding Protein A, subunit A"/>
    <property type="match status" value="1"/>
</dbReference>
<dbReference type="CDD" id="cd00054">
    <property type="entry name" value="EGF_CA"/>
    <property type="match status" value="1"/>
</dbReference>
<keyword evidence="1 2" id="KW-1015">Disulfide bond</keyword>
<evidence type="ECO:0008006" key="7">
    <source>
        <dbReference type="Google" id="ProtNLM"/>
    </source>
</evidence>
<evidence type="ECO:0000259" key="4">
    <source>
        <dbReference type="PROSITE" id="PS50041"/>
    </source>
</evidence>
<feature type="domain" description="C-type lectin" evidence="4">
    <location>
        <begin position="43"/>
        <end position="157"/>
    </location>
</feature>
<dbReference type="AlphaFoldDB" id="A0A8W8NDV4"/>
<evidence type="ECO:0000313" key="6">
    <source>
        <dbReference type="Proteomes" id="UP000005408"/>
    </source>
</evidence>
<dbReference type="InterPro" id="IPR000742">
    <property type="entry name" value="EGF"/>
</dbReference>
<dbReference type="InterPro" id="IPR001304">
    <property type="entry name" value="C-type_lectin-like"/>
</dbReference>
<feature type="domain" description="EGF-like" evidence="3">
    <location>
        <begin position="161"/>
        <end position="193"/>
    </location>
</feature>
<evidence type="ECO:0000256" key="2">
    <source>
        <dbReference type="PROSITE-ProRule" id="PRU00076"/>
    </source>
</evidence>
<dbReference type="Pfam" id="PF00008">
    <property type="entry name" value="EGF"/>
    <property type="match status" value="1"/>
</dbReference>
<dbReference type="SMART" id="SM00179">
    <property type="entry name" value="EGF_CA"/>
    <property type="match status" value="1"/>
</dbReference>
<comment type="caution">
    <text evidence="2">Lacks conserved residue(s) required for the propagation of feature annotation.</text>
</comment>
<dbReference type="EnsemblMetazoa" id="G5425.1">
    <property type="protein sequence ID" value="G5425.1:cds"/>
    <property type="gene ID" value="G5425"/>
</dbReference>
<dbReference type="FunFam" id="2.10.25.10:FF:000279">
    <property type="entry name" value="Neurogenic locus notch 1"/>
    <property type="match status" value="1"/>
</dbReference>
<dbReference type="InterPro" id="IPR001881">
    <property type="entry name" value="EGF-like_Ca-bd_dom"/>
</dbReference>
<dbReference type="InterPro" id="IPR018378">
    <property type="entry name" value="C-type_lectin_CS"/>
</dbReference>
<dbReference type="InterPro" id="IPR050111">
    <property type="entry name" value="C-type_lectin/snaclec_domain"/>
</dbReference>
<dbReference type="SUPFAM" id="SSF57196">
    <property type="entry name" value="EGF/Laminin"/>
    <property type="match status" value="1"/>
</dbReference>
<dbReference type="SUPFAM" id="SSF56436">
    <property type="entry name" value="C-type lectin-like"/>
    <property type="match status" value="1"/>
</dbReference>
<dbReference type="PROSITE" id="PS50041">
    <property type="entry name" value="C_TYPE_LECTIN_2"/>
    <property type="match status" value="1"/>
</dbReference>
<dbReference type="SMART" id="SM00034">
    <property type="entry name" value="CLECT"/>
    <property type="match status" value="1"/>
</dbReference>
<keyword evidence="6" id="KW-1185">Reference proteome</keyword>
<dbReference type="PROSITE" id="PS00615">
    <property type="entry name" value="C_TYPE_LECTIN_1"/>
    <property type="match status" value="1"/>
</dbReference>
<evidence type="ECO:0000256" key="1">
    <source>
        <dbReference type="ARBA" id="ARBA00023157"/>
    </source>
</evidence>
<proteinExistence type="predicted"/>
<dbReference type="InterPro" id="IPR016186">
    <property type="entry name" value="C-type_lectin-like/link_sf"/>
</dbReference>
<dbReference type="PROSITE" id="PS50026">
    <property type="entry name" value="EGF_3"/>
    <property type="match status" value="1"/>
</dbReference>
<name>A0A8W8NDV4_MAGGI</name>
<protein>
    <recommendedName>
        <fullName evidence="7">C-type lectin domain-containing protein</fullName>
    </recommendedName>
</protein>
<dbReference type="GO" id="GO:0005509">
    <property type="term" value="F:calcium ion binding"/>
    <property type="evidence" value="ECO:0007669"/>
    <property type="project" value="InterPro"/>
</dbReference>
<keyword evidence="2" id="KW-0245">EGF-like domain</keyword>
<evidence type="ECO:0000259" key="3">
    <source>
        <dbReference type="PROSITE" id="PS50026"/>
    </source>
</evidence>
<sequence length="194" mass="21254">MQGTVVRVEPKLLPSQLFVIKLALKCSATGNNNCGDTGNWSLYEGQCYSCKSDEVSWQSARSSCLQLGGNLVTISNSGIQTFLQNLCSTTFSWIGLNDISNEGDYVWDGTSTPFSYSNWRSGEPNNAGEEGEDCIHLWQGSQWNDYNCKMNLSFICQKPQDIGECSSSPCVHGTCTSQVNSYTCQCQPGYTGVI</sequence>
<dbReference type="Gene3D" id="2.10.25.10">
    <property type="entry name" value="Laminin"/>
    <property type="match status" value="1"/>
</dbReference>
<dbReference type="InterPro" id="IPR016187">
    <property type="entry name" value="CTDL_fold"/>
</dbReference>
<reference evidence="5" key="1">
    <citation type="submission" date="2022-08" db="UniProtKB">
        <authorList>
            <consortium name="EnsemblMetazoa"/>
        </authorList>
    </citation>
    <scope>IDENTIFICATION</scope>
    <source>
        <strain evidence="5">05x7-T-G4-1.051#20</strain>
    </source>
</reference>
<evidence type="ECO:0000313" key="5">
    <source>
        <dbReference type="EnsemblMetazoa" id="G5425.1:cds"/>
    </source>
</evidence>
<dbReference type="PANTHER" id="PTHR22803">
    <property type="entry name" value="MANNOSE, PHOSPHOLIPASE, LECTIN RECEPTOR RELATED"/>
    <property type="match status" value="1"/>
</dbReference>